<evidence type="ECO:0000313" key="2">
    <source>
        <dbReference type="Proteomes" id="UP001295684"/>
    </source>
</evidence>
<evidence type="ECO:0000313" key="1">
    <source>
        <dbReference type="EMBL" id="CAI2367839.1"/>
    </source>
</evidence>
<accession>A0AAD1X979</accession>
<name>A0AAD1X979_EUPCR</name>
<proteinExistence type="predicted"/>
<dbReference type="Proteomes" id="UP001295684">
    <property type="component" value="Unassembled WGS sequence"/>
</dbReference>
<dbReference type="AlphaFoldDB" id="A0AAD1X979"/>
<keyword evidence="2" id="KW-1185">Reference proteome</keyword>
<comment type="caution">
    <text evidence="1">The sequence shown here is derived from an EMBL/GenBank/DDBJ whole genome shotgun (WGS) entry which is preliminary data.</text>
</comment>
<gene>
    <name evidence="1" type="ORF">ECRASSUSDP1_LOCUS9127</name>
</gene>
<organism evidence="1 2">
    <name type="scientific">Euplotes crassus</name>
    <dbReference type="NCBI Taxonomy" id="5936"/>
    <lineage>
        <taxon>Eukaryota</taxon>
        <taxon>Sar</taxon>
        <taxon>Alveolata</taxon>
        <taxon>Ciliophora</taxon>
        <taxon>Intramacronucleata</taxon>
        <taxon>Spirotrichea</taxon>
        <taxon>Hypotrichia</taxon>
        <taxon>Euplotida</taxon>
        <taxon>Euplotidae</taxon>
        <taxon>Moneuplotes</taxon>
    </lineage>
</organism>
<dbReference type="EMBL" id="CAMPGE010008958">
    <property type="protein sequence ID" value="CAI2367839.1"/>
    <property type="molecule type" value="Genomic_DNA"/>
</dbReference>
<protein>
    <submittedName>
        <fullName evidence="1">Uncharacterized protein</fullName>
    </submittedName>
</protein>
<reference evidence="1" key="1">
    <citation type="submission" date="2023-07" db="EMBL/GenBank/DDBJ databases">
        <authorList>
            <consortium name="AG Swart"/>
            <person name="Singh M."/>
            <person name="Singh A."/>
            <person name="Seah K."/>
            <person name="Emmerich C."/>
        </authorList>
    </citation>
    <scope>NUCLEOTIDE SEQUENCE</scope>
    <source>
        <strain evidence="1">DP1</strain>
    </source>
</reference>
<sequence>MNSLLQPSVSNCELGECQDAHITQKFKDMINENGKLIVEDGLKSNLFITRCAIKEQKILLEQYKKIKKPERVLNIEIQAGSDFGEDCCVRNSKGSKIKANKIAPIIEITQDISQVPRWRIEEINSPVIIEKEDYQECEDTLNSIDTTEEEESSKIITKTESFDNSLRKEVTETQLKLSTPPSIRPNIKGIYDWNCQGKFYFKQDIPEKSLTFSISLLKSKIKYSAPLNRKKAVMIGKPKSFFCMNLRSQKVEEIELDFRESFDSETEGKVFLRVQYIYDQISLINDVLASLKRSEELILTLLDKLQNITISQDLRISTFQKTSVTLKDTFYNGGRFFSGQQEENKNSSIVTEQTSSDNTSDSKGFFMVGQILEQRERSRSKIYSFKIPKILSSQKRTQTFMRDDSLPTFLETQEIEECSKNI</sequence>